<keyword evidence="3" id="KW-0472">Membrane</keyword>
<dbReference type="OrthoDB" id="2747330at2759"/>
<protein>
    <submittedName>
        <fullName evidence="5">Acid protease</fullName>
    </submittedName>
</protein>
<evidence type="ECO:0000256" key="1">
    <source>
        <dbReference type="ARBA" id="ARBA00007447"/>
    </source>
</evidence>
<evidence type="ECO:0000313" key="6">
    <source>
        <dbReference type="Proteomes" id="UP000076727"/>
    </source>
</evidence>
<dbReference type="PROSITE" id="PS51767">
    <property type="entry name" value="PEPTIDASE_A1"/>
    <property type="match status" value="1"/>
</dbReference>
<gene>
    <name evidence="5" type="ORF">DAEQUDRAFT_726432</name>
</gene>
<feature type="region of interest" description="Disordered" evidence="2">
    <location>
        <begin position="1"/>
        <end position="30"/>
    </location>
</feature>
<feature type="compositionally biased region" description="Basic and acidic residues" evidence="2">
    <location>
        <begin position="697"/>
        <end position="710"/>
    </location>
</feature>
<feature type="region of interest" description="Disordered" evidence="2">
    <location>
        <begin position="581"/>
        <end position="611"/>
    </location>
</feature>
<dbReference type="InterPro" id="IPR033121">
    <property type="entry name" value="PEPTIDASE_A1"/>
</dbReference>
<dbReference type="InterPro" id="IPR001461">
    <property type="entry name" value="Aspartic_peptidase_A1"/>
</dbReference>
<dbReference type="AlphaFoldDB" id="A0A165QHQ5"/>
<evidence type="ECO:0000256" key="3">
    <source>
        <dbReference type="SAM" id="Phobius"/>
    </source>
</evidence>
<dbReference type="CDD" id="cd05471">
    <property type="entry name" value="pepsin_like"/>
    <property type="match status" value="1"/>
</dbReference>
<evidence type="ECO:0000313" key="5">
    <source>
        <dbReference type="EMBL" id="KZT69483.1"/>
    </source>
</evidence>
<keyword evidence="3" id="KW-1133">Transmembrane helix</keyword>
<feature type="region of interest" description="Disordered" evidence="2">
    <location>
        <begin position="675"/>
        <end position="720"/>
    </location>
</feature>
<dbReference type="STRING" id="1314783.A0A165QHQ5"/>
<comment type="similarity">
    <text evidence="1">Belongs to the peptidase A1 family.</text>
</comment>
<dbReference type="PANTHER" id="PTHR47966:SF57">
    <property type="entry name" value="PEPTIDASE A1 DOMAIN-CONTAINING PROTEIN"/>
    <property type="match status" value="1"/>
</dbReference>
<reference evidence="5 6" key="1">
    <citation type="journal article" date="2016" name="Mol. Biol. Evol.">
        <title>Comparative Genomics of Early-Diverging Mushroom-Forming Fungi Provides Insights into the Origins of Lignocellulose Decay Capabilities.</title>
        <authorList>
            <person name="Nagy L.G."/>
            <person name="Riley R."/>
            <person name="Tritt A."/>
            <person name="Adam C."/>
            <person name="Daum C."/>
            <person name="Floudas D."/>
            <person name="Sun H."/>
            <person name="Yadav J.S."/>
            <person name="Pangilinan J."/>
            <person name="Larsson K.H."/>
            <person name="Matsuura K."/>
            <person name="Barry K."/>
            <person name="Labutti K."/>
            <person name="Kuo R."/>
            <person name="Ohm R.A."/>
            <person name="Bhattacharya S.S."/>
            <person name="Shirouzu T."/>
            <person name="Yoshinaga Y."/>
            <person name="Martin F.M."/>
            <person name="Grigoriev I.V."/>
            <person name="Hibbett D.S."/>
        </authorList>
    </citation>
    <scope>NUCLEOTIDE SEQUENCE [LARGE SCALE GENOMIC DNA]</scope>
    <source>
        <strain evidence="5 6">L-15889</strain>
    </source>
</reference>
<dbReference type="GO" id="GO:0004190">
    <property type="term" value="F:aspartic-type endopeptidase activity"/>
    <property type="evidence" value="ECO:0007669"/>
    <property type="project" value="InterPro"/>
</dbReference>
<feature type="region of interest" description="Disordered" evidence="2">
    <location>
        <begin position="509"/>
        <end position="544"/>
    </location>
</feature>
<dbReference type="InterPro" id="IPR021109">
    <property type="entry name" value="Peptidase_aspartic_dom_sf"/>
</dbReference>
<keyword evidence="5" id="KW-0378">Hydrolase</keyword>
<organism evidence="5 6">
    <name type="scientific">Daedalea quercina L-15889</name>
    <dbReference type="NCBI Taxonomy" id="1314783"/>
    <lineage>
        <taxon>Eukaryota</taxon>
        <taxon>Fungi</taxon>
        <taxon>Dikarya</taxon>
        <taxon>Basidiomycota</taxon>
        <taxon>Agaricomycotina</taxon>
        <taxon>Agaricomycetes</taxon>
        <taxon>Polyporales</taxon>
        <taxon>Fomitopsis</taxon>
    </lineage>
</organism>
<keyword evidence="5" id="KW-0645">Protease</keyword>
<sequence>MRVPPATSSRAKKVWKGKERATVVQREGSGGSGGIVLPLQLLTESLYQSVYTLPVLVGGGRQNLSLQVDTGSSDLWIASTSCSTSSCSGASGHLYNPSTSTPTDESFTLDYLRGSVSGPIVWDAVSLGGYNITQQALAAASSVTDEPLDPLYSGILGLALPTDSSIYQELGDDGNSLAANLFAMTSSASAPSAPFISLALERPESDDVPSILGLGLHPSELVPDPSKIEYYDLVTNYNYDQFWAASVRNITVWVDGEAKNIALGNSVSGSTYPVAVLDSGTPVILASPTIASNIHSAIGMSPASDGTYYIPCTTPLNMTITLDDRSEIPLHPLDLSTYSSTAGSYCMSMIQSTQSMSSSSVSLPDLVLGVPFLRSTYMVMAYEPPDSDGVFTSADTYQDAGEQVNPQLGLMALTNITQAMEQFQQSRLGSTSGSSTSGSSPHEKKLSVGIDVLLGCVGFLVLCGVIFGGRWLYYKRKWRHAPEGFDGDSKDELADVRYTLARHHSASDRYSLAESGKSPARRGRPLRDVPSYHTDRASTVTHVGSDSEADALGFLKAQHERDASPARASVASWDSFYASQAKPAYQRPDSPPDFPGSQRARASTGMDDAASPEVLHRRLDSEESLAMPLLAHTRTPSSGSGVAHSEDLADFAVHLRPHSIPTRRPGFERMSSFTLADLENEQSEGGRGHARRVSSPSRERSRVRRSELDRMLPPLPIGDS</sequence>
<dbReference type="EMBL" id="KV429057">
    <property type="protein sequence ID" value="KZT69483.1"/>
    <property type="molecule type" value="Genomic_DNA"/>
</dbReference>
<evidence type="ECO:0000256" key="2">
    <source>
        <dbReference type="SAM" id="MobiDB-lite"/>
    </source>
</evidence>
<keyword evidence="3" id="KW-0812">Transmembrane</keyword>
<dbReference type="SUPFAM" id="SSF50630">
    <property type="entry name" value="Acid proteases"/>
    <property type="match status" value="1"/>
</dbReference>
<evidence type="ECO:0000259" key="4">
    <source>
        <dbReference type="PROSITE" id="PS51767"/>
    </source>
</evidence>
<dbReference type="Pfam" id="PF00026">
    <property type="entry name" value="Asp"/>
    <property type="match status" value="1"/>
</dbReference>
<dbReference type="PANTHER" id="PTHR47966">
    <property type="entry name" value="BETA-SITE APP-CLEAVING ENZYME, ISOFORM A-RELATED"/>
    <property type="match status" value="1"/>
</dbReference>
<keyword evidence="6" id="KW-1185">Reference proteome</keyword>
<proteinExistence type="inferred from homology"/>
<dbReference type="Proteomes" id="UP000076727">
    <property type="component" value="Unassembled WGS sequence"/>
</dbReference>
<feature type="domain" description="Peptidase A1" evidence="4">
    <location>
        <begin position="51"/>
        <end position="393"/>
    </location>
</feature>
<name>A0A165QHQ5_9APHY</name>
<dbReference type="InterPro" id="IPR034164">
    <property type="entry name" value="Pepsin-like_dom"/>
</dbReference>
<dbReference type="PRINTS" id="PR00792">
    <property type="entry name" value="PEPSIN"/>
</dbReference>
<feature type="transmembrane region" description="Helical" evidence="3">
    <location>
        <begin position="452"/>
        <end position="473"/>
    </location>
</feature>
<accession>A0A165QHQ5</accession>
<dbReference type="GO" id="GO:0006508">
    <property type="term" value="P:proteolysis"/>
    <property type="evidence" value="ECO:0007669"/>
    <property type="project" value="UniProtKB-KW"/>
</dbReference>
<dbReference type="Gene3D" id="2.40.70.10">
    <property type="entry name" value="Acid Proteases"/>
    <property type="match status" value="2"/>
</dbReference>